<dbReference type="InterPro" id="IPR000600">
    <property type="entry name" value="ROK"/>
</dbReference>
<gene>
    <name evidence="2" type="ORF">SAMN02745941_01154</name>
</gene>
<evidence type="ECO:0000256" key="1">
    <source>
        <dbReference type="ARBA" id="ARBA00006479"/>
    </source>
</evidence>
<dbReference type="PANTHER" id="PTHR18964">
    <property type="entry name" value="ROK (REPRESSOR, ORF, KINASE) FAMILY"/>
    <property type="match status" value="1"/>
</dbReference>
<organism evidence="2 3">
    <name type="scientific">Clostridium intestinale DSM 6191</name>
    <dbReference type="NCBI Taxonomy" id="1121320"/>
    <lineage>
        <taxon>Bacteria</taxon>
        <taxon>Bacillati</taxon>
        <taxon>Bacillota</taxon>
        <taxon>Clostridia</taxon>
        <taxon>Eubacteriales</taxon>
        <taxon>Clostridiaceae</taxon>
        <taxon>Clostridium</taxon>
    </lineage>
</organism>
<dbReference type="EMBL" id="FQXU01000004">
    <property type="protein sequence ID" value="SHH88529.1"/>
    <property type="molecule type" value="Genomic_DNA"/>
</dbReference>
<dbReference type="Gene3D" id="3.30.420.40">
    <property type="match status" value="2"/>
</dbReference>
<dbReference type="GO" id="GO:0016301">
    <property type="term" value="F:kinase activity"/>
    <property type="evidence" value="ECO:0007669"/>
    <property type="project" value="UniProtKB-KW"/>
</dbReference>
<dbReference type="SUPFAM" id="SSF53067">
    <property type="entry name" value="Actin-like ATPase domain"/>
    <property type="match status" value="1"/>
</dbReference>
<proteinExistence type="inferred from homology"/>
<protein>
    <submittedName>
        <fullName evidence="2">Sugar kinase of the NBD/HSP70 family, may contain an N-terminal HTH domain</fullName>
    </submittedName>
</protein>
<reference evidence="2 3" key="1">
    <citation type="submission" date="2016-11" db="EMBL/GenBank/DDBJ databases">
        <authorList>
            <person name="Jaros S."/>
            <person name="Januszkiewicz K."/>
            <person name="Wedrychowicz H."/>
        </authorList>
    </citation>
    <scope>NUCLEOTIDE SEQUENCE [LARGE SCALE GENOMIC DNA]</scope>
    <source>
        <strain evidence="2 3">DSM 6191</strain>
    </source>
</reference>
<evidence type="ECO:0000313" key="2">
    <source>
        <dbReference type="EMBL" id="SHH88529.1"/>
    </source>
</evidence>
<dbReference type="PANTHER" id="PTHR18964:SF170">
    <property type="entry name" value="SUGAR KINASE"/>
    <property type="match status" value="1"/>
</dbReference>
<accession>A0A1M5WM06</accession>
<comment type="similarity">
    <text evidence="1">Belongs to the ROK (NagC/XylR) family.</text>
</comment>
<dbReference type="AlphaFoldDB" id="A0A1M5WM06"/>
<sequence length="299" mass="32823">MKYLVLDIGGSAIKYALMNRESEFLEKGKVKTPKDSLETFVEVIGEIYDIYKDQIEGIAISMPGRIDSDRGYTFTGGALTYNDKRDMVDILKKRCPTSITIENDGKCAALAEASLGNLSDCNDGIVVILGTGIGGGIIKDKKLHKGADFIAGEFSVIMTSSNTKKNPMESMWARTCGVNALINEVASVKNISEEEINGEKVFEYANSGDKEVLEILDEYCYKIVVQLFNLQYIYNPKKIAIGGGISAQNILIEYIQKNIHELASMIPVDFPAPTVVACKFRNDSNLIGALQNFISKSNV</sequence>
<dbReference type="Pfam" id="PF00480">
    <property type="entry name" value="ROK"/>
    <property type="match status" value="1"/>
</dbReference>
<dbReference type="Proteomes" id="UP000184241">
    <property type="component" value="Unassembled WGS sequence"/>
</dbReference>
<keyword evidence="2" id="KW-0418">Kinase</keyword>
<name>A0A1M5WM06_9CLOT</name>
<dbReference type="InterPro" id="IPR043129">
    <property type="entry name" value="ATPase_NBD"/>
</dbReference>
<dbReference type="RefSeq" id="WP_073017612.1">
    <property type="nucleotide sequence ID" value="NZ_FQXU01000004.1"/>
</dbReference>
<dbReference type="CDD" id="cd24152">
    <property type="entry name" value="ASKHA_NBD_ROK-like"/>
    <property type="match status" value="1"/>
</dbReference>
<keyword evidence="2" id="KW-0808">Transferase</keyword>
<evidence type="ECO:0000313" key="3">
    <source>
        <dbReference type="Proteomes" id="UP000184241"/>
    </source>
</evidence>